<protein>
    <submittedName>
        <fullName evidence="1">HotDog domain-containing protein</fullName>
    </submittedName>
</protein>
<name>A0ACB8AI43_9AGAM</name>
<keyword evidence="2" id="KW-1185">Reference proteome</keyword>
<gene>
    <name evidence="1" type="ORF">BJ138DRAFT_1147109</name>
</gene>
<proteinExistence type="predicted"/>
<comment type="caution">
    <text evidence="1">The sequence shown here is derived from an EMBL/GenBank/DDBJ whole genome shotgun (WGS) entry which is preliminary data.</text>
</comment>
<evidence type="ECO:0000313" key="1">
    <source>
        <dbReference type="EMBL" id="KAH7912937.1"/>
    </source>
</evidence>
<accession>A0ACB8AI43</accession>
<evidence type="ECO:0000313" key="2">
    <source>
        <dbReference type="Proteomes" id="UP000790377"/>
    </source>
</evidence>
<organism evidence="1 2">
    <name type="scientific">Hygrophoropsis aurantiaca</name>
    <dbReference type="NCBI Taxonomy" id="72124"/>
    <lineage>
        <taxon>Eukaryota</taxon>
        <taxon>Fungi</taxon>
        <taxon>Dikarya</taxon>
        <taxon>Basidiomycota</taxon>
        <taxon>Agaricomycotina</taxon>
        <taxon>Agaricomycetes</taxon>
        <taxon>Agaricomycetidae</taxon>
        <taxon>Boletales</taxon>
        <taxon>Coniophorineae</taxon>
        <taxon>Hygrophoropsidaceae</taxon>
        <taxon>Hygrophoropsis</taxon>
    </lineage>
</organism>
<sequence>MESTSQVDDLPQVGGNASQELKLKIFGFLQQRSKDIRQLRPLMAGFEVETISRLIWREISVLNNSEESERLQGRVVFEITVDEDMLNPRGTLHGACSGLLIDHCSTMPILVLGLAAGGQGELGVSQSLNVVYHSPAMLGDKLRIVCTTLTLGNRALSSRCEIWDETSHRLVASGVHTKMAASPPKDKPVSKL</sequence>
<reference evidence="1" key="1">
    <citation type="journal article" date="2021" name="New Phytol.">
        <title>Evolutionary innovations through gain and loss of genes in the ectomycorrhizal Boletales.</title>
        <authorList>
            <person name="Wu G."/>
            <person name="Miyauchi S."/>
            <person name="Morin E."/>
            <person name="Kuo A."/>
            <person name="Drula E."/>
            <person name="Varga T."/>
            <person name="Kohler A."/>
            <person name="Feng B."/>
            <person name="Cao Y."/>
            <person name="Lipzen A."/>
            <person name="Daum C."/>
            <person name="Hundley H."/>
            <person name="Pangilinan J."/>
            <person name="Johnson J."/>
            <person name="Barry K."/>
            <person name="LaButti K."/>
            <person name="Ng V."/>
            <person name="Ahrendt S."/>
            <person name="Min B."/>
            <person name="Choi I.G."/>
            <person name="Park H."/>
            <person name="Plett J.M."/>
            <person name="Magnuson J."/>
            <person name="Spatafora J.W."/>
            <person name="Nagy L.G."/>
            <person name="Henrissat B."/>
            <person name="Grigoriev I.V."/>
            <person name="Yang Z.L."/>
            <person name="Xu J."/>
            <person name="Martin F.M."/>
        </authorList>
    </citation>
    <scope>NUCLEOTIDE SEQUENCE</scope>
    <source>
        <strain evidence="1">ATCC 28755</strain>
    </source>
</reference>
<dbReference type="Proteomes" id="UP000790377">
    <property type="component" value="Unassembled WGS sequence"/>
</dbReference>
<dbReference type="EMBL" id="MU267640">
    <property type="protein sequence ID" value="KAH7912937.1"/>
    <property type="molecule type" value="Genomic_DNA"/>
</dbReference>